<dbReference type="Gene3D" id="3.40.640.10">
    <property type="entry name" value="Type I PLP-dependent aspartate aminotransferase-like (Major domain)"/>
    <property type="match status" value="1"/>
</dbReference>
<dbReference type="PROSITE" id="PS00868">
    <property type="entry name" value="CYS_MET_METAB_PP"/>
    <property type="match status" value="1"/>
</dbReference>
<dbReference type="GO" id="GO:0019346">
    <property type="term" value="P:transsulfuration"/>
    <property type="evidence" value="ECO:0007669"/>
    <property type="project" value="InterPro"/>
</dbReference>
<dbReference type="InterPro" id="IPR015422">
    <property type="entry name" value="PyrdxlP-dep_Trfase_small"/>
</dbReference>
<keyword evidence="3 4" id="KW-0663">Pyridoxal phosphate</keyword>
<name>A0A8B4BT62_HEYCO</name>
<dbReference type="Gene3D" id="3.90.1150.10">
    <property type="entry name" value="Aspartate Aminotransferase, domain 1"/>
    <property type="match status" value="1"/>
</dbReference>
<comment type="caution">
    <text evidence="6">The sequence shown here is derived from an EMBL/GenBank/DDBJ whole genome shotgun (WGS) entry which is preliminary data.</text>
</comment>
<dbReference type="GO" id="GO:0030170">
    <property type="term" value="F:pyridoxal phosphate binding"/>
    <property type="evidence" value="ECO:0007669"/>
    <property type="project" value="InterPro"/>
</dbReference>
<dbReference type="GO" id="GO:0005737">
    <property type="term" value="C:cytoplasm"/>
    <property type="evidence" value="ECO:0007669"/>
    <property type="project" value="TreeGrafter"/>
</dbReference>
<evidence type="ECO:0000256" key="4">
    <source>
        <dbReference type="PIRSR" id="PIRSR001434-2"/>
    </source>
</evidence>
<evidence type="ECO:0000256" key="2">
    <source>
        <dbReference type="ARBA" id="ARBA00009077"/>
    </source>
</evidence>
<evidence type="ECO:0000256" key="5">
    <source>
        <dbReference type="RuleBase" id="RU362118"/>
    </source>
</evidence>
<reference evidence="6 7" key="1">
    <citation type="submission" date="2016-11" db="EMBL/GenBank/DDBJ databases">
        <authorList>
            <person name="Varghese N."/>
            <person name="Submissions S."/>
        </authorList>
    </citation>
    <scope>NUCLEOTIDE SEQUENCE [LARGE SCALE GENOMIC DNA]</scope>
    <source>
        <strain evidence="6 7">DSM 1</strain>
    </source>
</reference>
<comment type="similarity">
    <text evidence="2 5">Belongs to the trans-sulfuration enzymes family.</text>
</comment>
<dbReference type="NCBIfam" id="NF006095">
    <property type="entry name" value="PRK08247.1"/>
    <property type="match status" value="1"/>
</dbReference>
<dbReference type="SUPFAM" id="SSF53383">
    <property type="entry name" value="PLP-dependent transferases"/>
    <property type="match status" value="1"/>
</dbReference>
<feature type="modified residue" description="N6-(pyridoxal phosphate)lysine" evidence="4">
    <location>
        <position position="251"/>
    </location>
</feature>
<dbReference type="InterPro" id="IPR015421">
    <property type="entry name" value="PyrdxlP-dep_Trfase_major"/>
</dbReference>
<organism evidence="6 7">
    <name type="scientific">Heyndrickxia coagulans DSM 1 = ATCC 7050</name>
    <dbReference type="NCBI Taxonomy" id="1121088"/>
    <lineage>
        <taxon>Bacteria</taxon>
        <taxon>Bacillati</taxon>
        <taxon>Bacillota</taxon>
        <taxon>Bacilli</taxon>
        <taxon>Bacillales</taxon>
        <taxon>Bacillaceae</taxon>
        <taxon>Heyndrickxia</taxon>
    </lineage>
</organism>
<evidence type="ECO:0000313" key="7">
    <source>
        <dbReference type="Proteomes" id="UP000184029"/>
    </source>
</evidence>
<proteinExistence type="inferred from homology"/>
<dbReference type="Proteomes" id="UP000184029">
    <property type="component" value="Unassembled WGS sequence"/>
</dbReference>
<dbReference type="FunFam" id="3.90.1150.10:FF:000070">
    <property type="entry name" value="Putative cystathionine gamma-synthase"/>
    <property type="match status" value="1"/>
</dbReference>
<dbReference type="InterPro" id="IPR054542">
    <property type="entry name" value="Cys_met_metab_PP"/>
</dbReference>
<gene>
    <name evidence="6" type="ORF">SAMN02745208_01240</name>
</gene>
<evidence type="ECO:0000256" key="3">
    <source>
        <dbReference type="ARBA" id="ARBA00022898"/>
    </source>
</evidence>
<dbReference type="FunFam" id="3.40.640.10:FF:000009">
    <property type="entry name" value="Cystathionine gamma-synthase homolog"/>
    <property type="match status" value="1"/>
</dbReference>
<dbReference type="CDD" id="cd00614">
    <property type="entry name" value="CGS_like"/>
    <property type="match status" value="1"/>
</dbReference>
<sequence length="426" mass="47319">MKPQQPSMLLRVEKVLSPASYGIHNLKDKKMVHARKEWPSSYWRRFLTLFEGVSIMYRTETKLAQIGNRSDRVTGAVNPPVYFSTAYQHEGIGQSTGFDYSRTGNPTRQLLEEAIADLEGGDRGFACSSGMAAIFTVLSLFQAGDEWIVSDDLYGGTYRLLEQGYKKWGLCCKYVNTCNPENIEKEITPKTKAIFLETPTNPLMQQTDIGAVAEIAKRHGILLIVDNTFYTPLLQQPIKEGADIVVHSATKYLGGHNDVLAGLIVAKGAELCDKLFLYHNGAGATLSPFDSWLLMRGMKTLALRMEKHEKNAKAVAAFLSAHPDVKDVLYPGRGGMLSFRVKEESWIDPFLRGLSLITFAESLGGTESFITYPATQTHADIPEEKRIASGVDNCLLRFSVGIEDDRDLIADIEKAFANIHEGVQTR</sequence>
<evidence type="ECO:0000313" key="6">
    <source>
        <dbReference type="EMBL" id="SHF00420.1"/>
    </source>
</evidence>
<dbReference type="PANTHER" id="PTHR11808">
    <property type="entry name" value="TRANS-SULFURATION ENZYME FAMILY MEMBER"/>
    <property type="match status" value="1"/>
</dbReference>
<dbReference type="InterPro" id="IPR000277">
    <property type="entry name" value="Cys/Met-Metab_PyrdxlP-dep_enz"/>
</dbReference>
<accession>A0A8B4BT62</accession>
<dbReference type="InterPro" id="IPR015424">
    <property type="entry name" value="PyrdxlP-dep_Trfase"/>
</dbReference>
<dbReference type="PANTHER" id="PTHR11808:SF90">
    <property type="entry name" value="CYSTATHIONINE GAMMA-SYNTHASE"/>
    <property type="match status" value="1"/>
</dbReference>
<protein>
    <submittedName>
        <fullName evidence="6">Cystathionine gamma-synthase</fullName>
    </submittedName>
</protein>
<evidence type="ECO:0000256" key="1">
    <source>
        <dbReference type="ARBA" id="ARBA00001933"/>
    </source>
</evidence>
<dbReference type="AlphaFoldDB" id="A0A8B4BT62"/>
<dbReference type="PIRSF" id="PIRSF001434">
    <property type="entry name" value="CGS"/>
    <property type="match status" value="1"/>
</dbReference>
<dbReference type="Pfam" id="PF01053">
    <property type="entry name" value="Cys_Met_Meta_PP"/>
    <property type="match status" value="1"/>
</dbReference>
<comment type="cofactor">
    <cofactor evidence="1 5">
        <name>pyridoxal 5'-phosphate</name>
        <dbReference type="ChEBI" id="CHEBI:597326"/>
    </cofactor>
</comment>
<dbReference type="EMBL" id="FQUB01000018">
    <property type="protein sequence ID" value="SHF00420.1"/>
    <property type="molecule type" value="Genomic_DNA"/>
</dbReference>
<dbReference type="GO" id="GO:0016846">
    <property type="term" value="F:carbon-sulfur lyase activity"/>
    <property type="evidence" value="ECO:0007669"/>
    <property type="project" value="TreeGrafter"/>
</dbReference>